<evidence type="ECO:0000313" key="1">
    <source>
        <dbReference type="EMBL" id="OIT30576.1"/>
    </source>
</evidence>
<sequence>MATPNSMGGSSMCRGSSGLHSNNWRKDSFFGFKKPPAARMDNNRRRTLTPAEMDEKRARGLCFFRDKKFTPGHKCKAKRHIYSLELGPIEELKEKEVDEEEDFKLEEVNKEVMEETIENCAISLQALSGTPGYQTLRLRGFTEHKPLEIFIDCGSTHNFIDEDTRVKLGCKISRIKPQLVQVADGREVPT</sequence>
<protein>
    <submittedName>
        <fullName evidence="1">Uncharacterized protein</fullName>
    </submittedName>
</protein>
<organism evidence="1 2">
    <name type="scientific">Nicotiana attenuata</name>
    <name type="common">Coyote tobacco</name>
    <dbReference type="NCBI Taxonomy" id="49451"/>
    <lineage>
        <taxon>Eukaryota</taxon>
        <taxon>Viridiplantae</taxon>
        <taxon>Streptophyta</taxon>
        <taxon>Embryophyta</taxon>
        <taxon>Tracheophyta</taxon>
        <taxon>Spermatophyta</taxon>
        <taxon>Magnoliopsida</taxon>
        <taxon>eudicotyledons</taxon>
        <taxon>Gunneridae</taxon>
        <taxon>Pentapetalae</taxon>
        <taxon>asterids</taxon>
        <taxon>lamiids</taxon>
        <taxon>Solanales</taxon>
        <taxon>Solanaceae</taxon>
        <taxon>Nicotianoideae</taxon>
        <taxon>Nicotianeae</taxon>
        <taxon>Nicotiana</taxon>
    </lineage>
</organism>
<evidence type="ECO:0000313" key="2">
    <source>
        <dbReference type="Proteomes" id="UP000187609"/>
    </source>
</evidence>
<dbReference type="Gramene" id="OIT30576">
    <property type="protein sequence ID" value="OIT30576"/>
    <property type="gene ID" value="A4A49_15761"/>
</dbReference>
<gene>
    <name evidence="1" type="ORF">A4A49_15761</name>
</gene>
<dbReference type="AlphaFoldDB" id="A0A314KMK1"/>
<dbReference type="EMBL" id="MJEQ01001480">
    <property type="protein sequence ID" value="OIT30576.1"/>
    <property type="molecule type" value="Genomic_DNA"/>
</dbReference>
<dbReference type="Proteomes" id="UP000187609">
    <property type="component" value="Unassembled WGS sequence"/>
</dbReference>
<accession>A0A314KMK1</accession>
<dbReference type="CDD" id="cd00303">
    <property type="entry name" value="retropepsin_like"/>
    <property type="match status" value="1"/>
</dbReference>
<reference evidence="1" key="1">
    <citation type="submission" date="2016-11" db="EMBL/GenBank/DDBJ databases">
        <title>The genome of Nicotiana attenuata.</title>
        <authorList>
            <person name="Xu S."/>
            <person name="Brockmoeller T."/>
            <person name="Gaquerel E."/>
            <person name="Navarro A."/>
            <person name="Kuhl H."/>
            <person name="Gase K."/>
            <person name="Ling Z."/>
            <person name="Zhou W."/>
            <person name="Kreitzer C."/>
            <person name="Stanke M."/>
            <person name="Tang H."/>
            <person name="Lyons E."/>
            <person name="Pandey P."/>
            <person name="Pandey S.P."/>
            <person name="Timmermann B."/>
            <person name="Baldwin I.T."/>
        </authorList>
    </citation>
    <scope>NUCLEOTIDE SEQUENCE [LARGE SCALE GENOMIC DNA]</scope>
    <source>
        <strain evidence="1">UT</strain>
    </source>
</reference>
<keyword evidence="2" id="KW-1185">Reference proteome</keyword>
<proteinExistence type="predicted"/>
<name>A0A314KMK1_NICAT</name>
<comment type="caution">
    <text evidence="1">The sequence shown here is derived from an EMBL/GenBank/DDBJ whole genome shotgun (WGS) entry which is preliminary data.</text>
</comment>